<dbReference type="CDD" id="cd06662">
    <property type="entry name" value="SURF1"/>
    <property type="match status" value="1"/>
</dbReference>
<keyword evidence="5 6" id="KW-0472">Membrane</keyword>
<dbReference type="PANTHER" id="PTHR23427">
    <property type="entry name" value="SURFEIT LOCUS PROTEIN"/>
    <property type="match status" value="1"/>
</dbReference>
<dbReference type="EMBL" id="FOBI01000010">
    <property type="protein sequence ID" value="SEL41562.1"/>
    <property type="molecule type" value="Genomic_DNA"/>
</dbReference>
<keyword evidence="8" id="KW-1185">Reference proteome</keyword>
<dbReference type="RefSeq" id="WP_085284118.1">
    <property type="nucleotide sequence ID" value="NZ_FOBI01000010.1"/>
</dbReference>
<evidence type="ECO:0000256" key="5">
    <source>
        <dbReference type="ARBA" id="ARBA00023136"/>
    </source>
</evidence>
<dbReference type="InterPro" id="IPR002994">
    <property type="entry name" value="Surf1/Shy1"/>
</dbReference>
<evidence type="ECO:0000256" key="6">
    <source>
        <dbReference type="RuleBase" id="RU363076"/>
    </source>
</evidence>
<gene>
    <name evidence="7" type="ORF">SAMN05216262_110107</name>
</gene>
<keyword evidence="6" id="KW-1003">Cell membrane</keyword>
<evidence type="ECO:0000256" key="2">
    <source>
        <dbReference type="ARBA" id="ARBA00007165"/>
    </source>
</evidence>
<evidence type="ECO:0000256" key="1">
    <source>
        <dbReference type="ARBA" id="ARBA00004370"/>
    </source>
</evidence>
<dbReference type="InterPro" id="IPR045214">
    <property type="entry name" value="Surf1/Surf4"/>
</dbReference>
<comment type="similarity">
    <text evidence="2 6">Belongs to the SURF1 family.</text>
</comment>
<evidence type="ECO:0000256" key="3">
    <source>
        <dbReference type="ARBA" id="ARBA00022692"/>
    </source>
</evidence>
<name>A0A1H7Q0M5_9GAMM</name>
<dbReference type="Proteomes" id="UP000199297">
    <property type="component" value="Unassembled WGS sequence"/>
</dbReference>
<reference evidence="8" key="1">
    <citation type="submission" date="2016-10" db="EMBL/GenBank/DDBJ databases">
        <authorList>
            <person name="Varghese N."/>
            <person name="Submissions S."/>
        </authorList>
    </citation>
    <scope>NUCLEOTIDE SEQUENCE [LARGE SCALE GENOMIC DNA]</scope>
    <source>
        <strain evidence="8">CGMCC 1.9127</strain>
    </source>
</reference>
<dbReference type="PANTHER" id="PTHR23427:SF2">
    <property type="entry name" value="SURFEIT LOCUS PROTEIN 1"/>
    <property type="match status" value="1"/>
</dbReference>
<feature type="transmembrane region" description="Helical" evidence="6">
    <location>
        <begin position="15"/>
        <end position="33"/>
    </location>
</feature>
<evidence type="ECO:0000256" key="4">
    <source>
        <dbReference type="ARBA" id="ARBA00022989"/>
    </source>
</evidence>
<keyword evidence="3 6" id="KW-0812">Transmembrane</keyword>
<keyword evidence="4 6" id="KW-1133">Transmembrane helix</keyword>
<dbReference type="STRING" id="641665.GCA_002104455_02507"/>
<proteinExistence type="inferred from homology"/>
<dbReference type="Pfam" id="PF02104">
    <property type="entry name" value="SURF1"/>
    <property type="match status" value="1"/>
</dbReference>
<evidence type="ECO:0000313" key="7">
    <source>
        <dbReference type="EMBL" id="SEL41562.1"/>
    </source>
</evidence>
<dbReference type="PROSITE" id="PS50895">
    <property type="entry name" value="SURF1"/>
    <property type="match status" value="1"/>
</dbReference>
<dbReference type="OrthoDB" id="9789940at2"/>
<organism evidence="7 8">
    <name type="scientific">Colwellia chukchiensis</name>
    <dbReference type="NCBI Taxonomy" id="641665"/>
    <lineage>
        <taxon>Bacteria</taxon>
        <taxon>Pseudomonadati</taxon>
        <taxon>Pseudomonadota</taxon>
        <taxon>Gammaproteobacteria</taxon>
        <taxon>Alteromonadales</taxon>
        <taxon>Colwelliaceae</taxon>
        <taxon>Colwellia</taxon>
    </lineage>
</organism>
<feature type="transmembrane region" description="Helical" evidence="6">
    <location>
        <begin position="219"/>
        <end position="239"/>
    </location>
</feature>
<accession>A0A1H7Q0M5</accession>
<comment type="subcellular location">
    <subcellularLocation>
        <location evidence="6">Cell membrane</location>
        <topology evidence="6">Multi-pass membrane protein</topology>
    </subcellularLocation>
    <subcellularLocation>
        <location evidence="1">Membrane</location>
    </subcellularLocation>
</comment>
<dbReference type="GO" id="GO:0005886">
    <property type="term" value="C:plasma membrane"/>
    <property type="evidence" value="ECO:0007669"/>
    <property type="project" value="UniProtKB-SubCell"/>
</dbReference>
<evidence type="ECO:0000313" key="8">
    <source>
        <dbReference type="Proteomes" id="UP000199297"/>
    </source>
</evidence>
<protein>
    <recommendedName>
        <fullName evidence="6">SURF1-like protein</fullName>
    </recommendedName>
</protein>
<sequence length="259" mass="29766">MNLVSFQQHIKQLNWPMVIFTMLVFSLLIKLGFWQSSRALEKEQRLQRISKLSQQQALSLAQVLAISGLQDGINDLPVALTGEFIADKIFLLDNQLNNGRLGYRVFQFMTHNQQAVLVNLGWVAGSVDRQALPEILPLTGQHTITGHIREIEVGIQLQEQDLTNVSWPLRIQQIELDKFSSFITQPLLPFVVYLDTKESIGFEKNWQPIVMPPEKHRAYAFQWFSLACAWLILMVWAAFKASANERHLRDEDNTIIRKG</sequence>
<dbReference type="AlphaFoldDB" id="A0A1H7Q0M5"/>